<dbReference type="AlphaFoldDB" id="A0A2K8KKL4"/>
<dbReference type="FunFam" id="3.40.50.300:FF:000218">
    <property type="entry name" value="Multidrug ABC transporter ATP-binding protein"/>
    <property type="match status" value="1"/>
</dbReference>
<dbReference type="RefSeq" id="WP_244900151.1">
    <property type="nucleotide sequence ID" value="NZ_CP024870.1"/>
</dbReference>
<reference evidence="11 12" key="1">
    <citation type="submission" date="2017-11" db="EMBL/GenBank/DDBJ databases">
        <title>Complete genome sequence of Spiroplasma clarkii CN-5 (DSM 19994).</title>
        <authorList>
            <person name="Tsai Y.-M."/>
            <person name="Chang A."/>
            <person name="Lo W.-S."/>
            <person name="Kuo C.-H."/>
        </authorList>
    </citation>
    <scope>NUCLEOTIDE SEQUENCE [LARGE SCALE GENOMIC DNA]</scope>
    <source>
        <strain evidence="11 12">CN-5</strain>
    </source>
</reference>
<dbReference type="InterPro" id="IPR036640">
    <property type="entry name" value="ABC1_TM_sf"/>
</dbReference>
<evidence type="ECO:0000256" key="1">
    <source>
        <dbReference type="ARBA" id="ARBA00004651"/>
    </source>
</evidence>
<dbReference type="GO" id="GO:0005524">
    <property type="term" value="F:ATP binding"/>
    <property type="evidence" value="ECO:0007669"/>
    <property type="project" value="UniProtKB-KW"/>
</dbReference>
<keyword evidence="3 8" id="KW-0812">Transmembrane</keyword>
<dbReference type="PROSITE" id="PS50893">
    <property type="entry name" value="ABC_TRANSPORTER_2"/>
    <property type="match status" value="1"/>
</dbReference>
<evidence type="ECO:0000256" key="6">
    <source>
        <dbReference type="ARBA" id="ARBA00022989"/>
    </source>
</evidence>
<keyword evidence="6 8" id="KW-1133">Transmembrane helix</keyword>
<dbReference type="Pfam" id="PF00005">
    <property type="entry name" value="ABC_tran"/>
    <property type="match status" value="1"/>
</dbReference>
<dbReference type="GO" id="GO:0016887">
    <property type="term" value="F:ATP hydrolysis activity"/>
    <property type="evidence" value="ECO:0007669"/>
    <property type="project" value="InterPro"/>
</dbReference>
<feature type="domain" description="ABC transmembrane type-1" evidence="10">
    <location>
        <begin position="39"/>
        <end position="326"/>
    </location>
</feature>
<evidence type="ECO:0000256" key="3">
    <source>
        <dbReference type="ARBA" id="ARBA00022692"/>
    </source>
</evidence>
<dbReference type="EMBL" id="CP024870">
    <property type="protein sequence ID" value="ATX70801.1"/>
    <property type="molecule type" value="Genomic_DNA"/>
</dbReference>
<dbReference type="GO" id="GO:0140359">
    <property type="term" value="F:ABC-type transporter activity"/>
    <property type="evidence" value="ECO:0007669"/>
    <property type="project" value="InterPro"/>
</dbReference>
<keyword evidence="4" id="KW-0547">Nucleotide-binding</keyword>
<dbReference type="GO" id="GO:0005886">
    <property type="term" value="C:plasma membrane"/>
    <property type="evidence" value="ECO:0007669"/>
    <property type="project" value="UniProtKB-SubCell"/>
</dbReference>
<name>A0A2K8KKL4_9MOLU</name>
<feature type="transmembrane region" description="Helical" evidence="8">
    <location>
        <begin position="156"/>
        <end position="174"/>
    </location>
</feature>
<proteinExistence type="inferred from homology"/>
<feature type="transmembrane region" description="Helical" evidence="8">
    <location>
        <begin position="180"/>
        <end position="203"/>
    </location>
</feature>
<dbReference type="PROSITE" id="PS00211">
    <property type="entry name" value="ABC_TRANSPORTER_1"/>
    <property type="match status" value="1"/>
</dbReference>
<keyword evidence="7 8" id="KW-0472">Membrane</keyword>
<evidence type="ECO:0000313" key="12">
    <source>
        <dbReference type="Proteomes" id="UP000231179"/>
    </source>
</evidence>
<evidence type="ECO:0000313" key="11">
    <source>
        <dbReference type="EMBL" id="ATX70801.1"/>
    </source>
</evidence>
<dbReference type="InterPro" id="IPR017871">
    <property type="entry name" value="ABC_transporter-like_CS"/>
</dbReference>
<dbReference type="InterPro" id="IPR003439">
    <property type="entry name" value="ABC_transporter-like_ATP-bd"/>
</dbReference>
<accession>A0A2K8KKL4</accession>
<evidence type="ECO:0000256" key="5">
    <source>
        <dbReference type="ARBA" id="ARBA00022840"/>
    </source>
</evidence>
<feature type="transmembrane region" description="Helical" evidence="8">
    <location>
        <begin position="267"/>
        <end position="288"/>
    </location>
</feature>
<gene>
    <name evidence="11" type="ORF">SCLAR_v1c04800</name>
</gene>
<dbReference type="PANTHER" id="PTHR24221:SF654">
    <property type="entry name" value="ATP-BINDING CASSETTE SUB-FAMILY B MEMBER 6"/>
    <property type="match status" value="1"/>
</dbReference>
<dbReference type="InterPro" id="IPR003593">
    <property type="entry name" value="AAA+_ATPase"/>
</dbReference>
<dbReference type="SUPFAM" id="SSF90123">
    <property type="entry name" value="ABC transporter transmembrane region"/>
    <property type="match status" value="1"/>
</dbReference>
<dbReference type="PROSITE" id="PS50929">
    <property type="entry name" value="ABC_TM1F"/>
    <property type="match status" value="1"/>
</dbReference>
<dbReference type="SUPFAM" id="SSF52540">
    <property type="entry name" value="P-loop containing nucleoside triphosphate hydrolases"/>
    <property type="match status" value="1"/>
</dbReference>
<sequence length="601" mass="67600">MQQDLNDRIRFFSKDKFKNLFLMLKDAIRAYPGLFSVFLIVAILDALLFSGMSFVIANIVKSINNTGGNSLLGLKMYWYSWVIVGVSMVGAYAIIEFILNFLSGVWTRKIEIFLRVKCLDNLVDVDLSFYSKNQIGNIMTKIVGDSQGVADSLNEFSINFIYILIMFTTVNIVTFSIDPLIAGICLGIFFGLLIISWIVFLAYQKALITSIDFKQQMDTNNTDKLMNIRLIKSSGTELQEIENVKDANKQYQKKISCTIRIRITMQLFSNFLSWILPGITTILVIVLYKDQTPQFISSRAIAFISTMSIMAGAVFLLPIILRALSACLNCNTRLTFIYTQKSIIKFLEKPTKITGIKTITFADLEFIYPESPTKQVLPKTNLVFENGKSYAFVGETGSGKSTIAKLLLRFYDPSQGSVRVNDIDLKEIDLPNYLQYVGYVEQEPQILYGTVIDNIRYGNFEATDEEVIAAAEKAQIHNFVLTLADKYDTILGERGFMLSGGQKQRLVIARMFLKNPQLLILDEATSALDNIVEKEVQAQLDQLVIGRTTIVIAHRLSTIKNCDQIIVLGPNAQGIIQTGTFNELKDQPGHFKKLYDAGLMG</sequence>
<organism evidence="11 12">
    <name type="scientific">Spiroplasma clarkii</name>
    <dbReference type="NCBI Taxonomy" id="2139"/>
    <lineage>
        <taxon>Bacteria</taxon>
        <taxon>Bacillati</taxon>
        <taxon>Mycoplasmatota</taxon>
        <taxon>Mollicutes</taxon>
        <taxon>Entomoplasmatales</taxon>
        <taxon>Spiroplasmataceae</taxon>
        <taxon>Spiroplasma</taxon>
    </lineage>
</organism>
<comment type="similarity">
    <text evidence="2">Belongs to the ABC transporter superfamily.</text>
</comment>
<keyword evidence="5 11" id="KW-0067">ATP-binding</keyword>
<dbReference type="Gene3D" id="3.40.50.300">
    <property type="entry name" value="P-loop containing nucleotide triphosphate hydrolases"/>
    <property type="match status" value="1"/>
</dbReference>
<evidence type="ECO:0000259" key="9">
    <source>
        <dbReference type="PROSITE" id="PS50893"/>
    </source>
</evidence>
<evidence type="ECO:0000256" key="7">
    <source>
        <dbReference type="ARBA" id="ARBA00023136"/>
    </source>
</evidence>
<feature type="transmembrane region" description="Helical" evidence="8">
    <location>
        <begin position="77"/>
        <end position="99"/>
    </location>
</feature>
<evidence type="ECO:0000256" key="4">
    <source>
        <dbReference type="ARBA" id="ARBA00022741"/>
    </source>
</evidence>
<dbReference type="Pfam" id="PF00664">
    <property type="entry name" value="ABC_membrane"/>
    <property type="match status" value="1"/>
</dbReference>
<dbReference type="SMART" id="SM00382">
    <property type="entry name" value="AAA"/>
    <property type="match status" value="1"/>
</dbReference>
<feature type="transmembrane region" description="Helical" evidence="8">
    <location>
        <begin position="300"/>
        <end position="324"/>
    </location>
</feature>
<dbReference type="Gene3D" id="1.20.1560.10">
    <property type="entry name" value="ABC transporter type 1, transmembrane domain"/>
    <property type="match status" value="1"/>
</dbReference>
<evidence type="ECO:0000256" key="8">
    <source>
        <dbReference type="SAM" id="Phobius"/>
    </source>
</evidence>
<comment type="subcellular location">
    <subcellularLocation>
        <location evidence="1">Cell membrane</location>
        <topology evidence="1">Multi-pass membrane protein</topology>
    </subcellularLocation>
</comment>
<evidence type="ECO:0000259" key="10">
    <source>
        <dbReference type="PROSITE" id="PS50929"/>
    </source>
</evidence>
<dbReference type="InterPro" id="IPR039421">
    <property type="entry name" value="Type_1_exporter"/>
</dbReference>
<dbReference type="InterPro" id="IPR011527">
    <property type="entry name" value="ABC1_TM_dom"/>
</dbReference>
<dbReference type="Proteomes" id="UP000231179">
    <property type="component" value="Chromosome"/>
</dbReference>
<dbReference type="PANTHER" id="PTHR24221">
    <property type="entry name" value="ATP-BINDING CASSETTE SUB-FAMILY B"/>
    <property type="match status" value="1"/>
</dbReference>
<evidence type="ECO:0000256" key="2">
    <source>
        <dbReference type="ARBA" id="ARBA00005417"/>
    </source>
</evidence>
<feature type="transmembrane region" description="Helical" evidence="8">
    <location>
        <begin position="33"/>
        <end position="57"/>
    </location>
</feature>
<dbReference type="InterPro" id="IPR027417">
    <property type="entry name" value="P-loop_NTPase"/>
</dbReference>
<feature type="domain" description="ABC transporter" evidence="9">
    <location>
        <begin position="359"/>
        <end position="597"/>
    </location>
</feature>
<keyword evidence="12" id="KW-1185">Reference proteome</keyword>
<protein>
    <submittedName>
        <fullName evidence="11">ABC transporter ATP-binding protein</fullName>
    </submittedName>
</protein>